<feature type="signal peptide" evidence="1">
    <location>
        <begin position="1"/>
        <end position="19"/>
    </location>
</feature>
<evidence type="ECO:0008006" key="4">
    <source>
        <dbReference type="Google" id="ProtNLM"/>
    </source>
</evidence>
<keyword evidence="1" id="KW-0732">Signal</keyword>
<evidence type="ECO:0000256" key="1">
    <source>
        <dbReference type="SAM" id="SignalP"/>
    </source>
</evidence>
<dbReference type="RefSeq" id="WP_323325131.1">
    <property type="nucleotide sequence ID" value="NZ_JAYGIL010000002.1"/>
</dbReference>
<keyword evidence="3" id="KW-1185">Reference proteome</keyword>
<dbReference type="InterPro" id="IPR011050">
    <property type="entry name" value="Pectin_lyase_fold/virulence"/>
</dbReference>
<comment type="caution">
    <text evidence="2">The sequence shown here is derived from an EMBL/GenBank/DDBJ whole genome shotgun (WGS) entry which is preliminary data.</text>
</comment>
<protein>
    <recommendedName>
        <fullName evidence="4">Right handed beta helix domain-containing protein</fullName>
    </recommendedName>
</protein>
<accession>A0ABU5RZ31</accession>
<sequence>MKKCVLIFALLFINFAVLSQTIRRVNNTSGLNDPAIYATAQAAHDAAKDGDIIQLEPSDNPNYGDLTVTKKLTILGIGYDLDNIANPFFDKRVPKLSGVSFDFGSAKSTIMGVDVGVISVNDESINISRCKTGAVYLGFSQNSNDGSIYSYGNKAIIVQCLVGQIGSLYGYFNKDLGNNCTISNNIIQGGLSNLFNSVISNNTFKSSSTIFYYSIGCVFSNNIIDARDGSEDFKVVNSDVTGSTISNNLCTTFTGLPTGGGNVNKANATIIFKVANPWYSPETGLPLIDSNLQLADKSPAKTVGAGSTAIGAYAGSRPYIPSGIPNTPVITTFISSGFGTTTTPLNIMTSVRSSN</sequence>
<dbReference type="Proteomes" id="UP001303899">
    <property type="component" value="Unassembled WGS sequence"/>
</dbReference>
<dbReference type="EMBL" id="JAYGIL010000002">
    <property type="protein sequence ID" value="MEA5401470.1"/>
    <property type="molecule type" value="Genomic_DNA"/>
</dbReference>
<evidence type="ECO:0000313" key="3">
    <source>
        <dbReference type="Proteomes" id="UP001303899"/>
    </source>
</evidence>
<gene>
    <name evidence="2" type="ORF">VB776_00995</name>
</gene>
<organism evidence="2 3">
    <name type="scientific">Arcicella gelida</name>
    <dbReference type="NCBI Taxonomy" id="2984195"/>
    <lineage>
        <taxon>Bacteria</taxon>
        <taxon>Pseudomonadati</taxon>
        <taxon>Bacteroidota</taxon>
        <taxon>Cytophagia</taxon>
        <taxon>Cytophagales</taxon>
        <taxon>Flectobacillaceae</taxon>
        <taxon>Arcicella</taxon>
    </lineage>
</organism>
<dbReference type="SUPFAM" id="SSF51126">
    <property type="entry name" value="Pectin lyase-like"/>
    <property type="match status" value="1"/>
</dbReference>
<proteinExistence type="predicted"/>
<feature type="chain" id="PRO_5045921991" description="Right handed beta helix domain-containing protein" evidence="1">
    <location>
        <begin position="20"/>
        <end position="355"/>
    </location>
</feature>
<name>A0ABU5RZ31_9BACT</name>
<evidence type="ECO:0000313" key="2">
    <source>
        <dbReference type="EMBL" id="MEA5401470.1"/>
    </source>
</evidence>
<reference evidence="2 3" key="1">
    <citation type="submission" date="2023-12" db="EMBL/GenBank/DDBJ databases">
        <title>Novel species of the genus Arcicella isolated from rivers.</title>
        <authorList>
            <person name="Lu H."/>
        </authorList>
    </citation>
    <scope>NUCLEOTIDE SEQUENCE [LARGE SCALE GENOMIC DNA]</scope>
    <source>
        <strain evidence="2 3">DC2W</strain>
    </source>
</reference>